<comment type="caution">
    <text evidence="1">The sequence shown here is derived from an EMBL/GenBank/DDBJ whole genome shotgun (WGS) entry which is preliminary data.</text>
</comment>
<organism evidence="1 2">
    <name type="scientific">Stephania yunnanensis</name>
    <dbReference type="NCBI Taxonomy" id="152371"/>
    <lineage>
        <taxon>Eukaryota</taxon>
        <taxon>Viridiplantae</taxon>
        <taxon>Streptophyta</taxon>
        <taxon>Embryophyta</taxon>
        <taxon>Tracheophyta</taxon>
        <taxon>Spermatophyta</taxon>
        <taxon>Magnoliopsida</taxon>
        <taxon>Ranunculales</taxon>
        <taxon>Menispermaceae</taxon>
        <taxon>Menispermoideae</taxon>
        <taxon>Cissampelideae</taxon>
        <taxon>Stephania</taxon>
    </lineage>
</organism>
<protein>
    <submittedName>
        <fullName evidence="1">Uncharacterized protein</fullName>
    </submittedName>
</protein>
<sequence length="88" mass="9370">MSAGRSAPLLCWSSRCSVGHPRRRLVDRAAACRPPHDRSACCLSLAGAVHAAVVRALSMRTAVKPSLSLSLSLSPLCVVVPYCERNRG</sequence>
<gene>
    <name evidence="1" type="ORF">Syun_020901</name>
</gene>
<accession>A0AAP0IEN1</accession>
<dbReference type="AlphaFoldDB" id="A0AAP0IEN1"/>
<keyword evidence="2" id="KW-1185">Reference proteome</keyword>
<evidence type="ECO:0000313" key="1">
    <source>
        <dbReference type="EMBL" id="KAK9114104.1"/>
    </source>
</evidence>
<dbReference type="Proteomes" id="UP001420932">
    <property type="component" value="Unassembled WGS sequence"/>
</dbReference>
<proteinExistence type="predicted"/>
<reference evidence="1 2" key="1">
    <citation type="submission" date="2024-01" db="EMBL/GenBank/DDBJ databases">
        <title>Genome assemblies of Stephania.</title>
        <authorList>
            <person name="Yang L."/>
        </authorList>
    </citation>
    <scope>NUCLEOTIDE SEQUENCE [LARGE SCALE GENOMIC DNA]</scope>
    <source>
        <strain evidence="1">YNDBR</strain>
        <tissue evidence="1">Leaf</tissue>
    </source>
</reference>
<name>A0AAP0IEN1_9MAGN</name>
<evidence type="ECO:0000313" key="2">
    <source>
        <dbReference type="Proteomes" id="UP001420932"/>
    </source>
</evidence>
<dbReference type="EMBL" id="JBBNAF010000009">
    <property type="protein sequence ID" value="KAK9114104.1"/>
    <property type="molecule type" value="Genomic_DNA"/>
</dbReference>